<evidence type="ECO:0000256" key="5">
    <source>
        <dbReference type="ARBA" id="ARBA00024042"/>
    </source>
</evidence>
<dbReference type="PANTHER" id="PTHR10578:SF107">
    <property type="entry name" value="2-HYDROXYACID OXIDASE 1"/>
    <property type="match status" value="1"/>
</dbReference>
<dbReference type="GO" id="GO:0016491">
    <property type="term" value="F:oxidoreductase activity"/>
    <property type="evidence" value="ECO:0007669"/>
    <property type="project" value="UniProtKB-KW"/>
</dbReference>
<dbReference type="STRING" id="768710.DesyoDRAFT_5294"/>
<dbReference type="InterPro" id="IPR013785">
    <property type="entry name" value="Aldolase_TIM"/>
</dbReference>
<dbReference type="InterPro" id="IPR037396">
    <property type="entry name" value="FMN_HAD"/>
</dbReference>
<name>H5Y0G6_9FIRM</name>
<protein>
    <recommendedName>
        <fullName evidence="6">L-lactate oxidase</fullName>
    </recommendedName>
</protein>
<evidence type="ECO:0000256" key="1">
    <source>
        <dbReference type="ARBA" id="ARBA00001917"/>
    </source>
</evidence>
<feature type="binding site" evidence="9">
    <location>
        <position position="207"/>
    </location>
    <ligand>
        <name>FMN</name>
        <dbReference type="ChEBI" id="CHEBI:58210"/>
    </ligand>
</feature>
<feature type="binding site" evidence="9">
    <location>
        <begin position="285"/>
        <end position="286"/>
    </location>
    <ligand>
        <name>FMN</name>
        <dbReference type="ChEBI" id="CHEBI:58210"/>
    </ligand>
</feature>
<dbReference type="PROSITE" id="PS51349">
    <property type="entry name" value="FMN_HYDROXY_ACID_DH_2"/>
    <property type="match status" value="1"/>
</dbReference>
<evidence type="ECO:0000256" key="9">
    <source>
        <dbReference type="PIRSR" id="PIRSR000138-2"/>
    </source>
</evidence>
<feature type="domain" description="FMN hydroxy acid dehydrogenase" evidence="10">
    <location>
        <begin position="37"/>
        <end position="332"/>
    </location>
</feature>
<comment type="catalytic activity">
    <reaction evidence="7">
        <text>(S)-lactate + O2 = pyruvate + H2O2</text>
        <dbReference type="Rhea" id="RHEA:55868"/>
        <dbReference type="ChEBI" id="CHEBI:15361"/>
        <dbReference type="ChEBI" id="CHEBI:15379"/>
        <dbReference type="ChEBI" id="CHEBI:16240"/>
        <dbReference type="ChEBI" id="CHEBI:16651"/>
    </reaction>
    <physiologicalReaction direction="left-to-right" evidence="7">
        <dbReference type="Rhea" id="RHEA:55869"/>
    </physiologicalReaction>
</comment>
<dbReference type="Proteomes" id="UP000005104">
    <property type="component" value="Chromosome"/>
</dbReference>
<dbReference type="InterPro" id="IPR000262">
    <property type="entry name" value="FMN-dep_DH"/>
</dbReference>
<comment type="cofactor">
    <cofactor evidence="1">
        <name>FMN</name>
        <dbReference type="ChEBI" id="CHEBI:58210"/>
    </cofactor>
</comment>
<dbReference type="InterPro" id="IPR012133">
    <property type="entry name" value="Alpha-hydoxy_acid_DH_FMN"/>
</dbReference>
<dbReference type="Gene3D" id="3.20.20.70">
    <property type="entry name" value="Aldolase class I"/>
    <property type="match status" value="1"/>
</dbReference>
<keyword evidence="3 9" id="KW-0288">FMN</keyword>
<dbReference type="EMBL" id="CM001441">
    <property type="protein sequence ID" value="EHQ92222.1"/>
    <property type="molecule type" value="Genomic_DNA"/>
</dbReference>
<dbReference type="PANTHER" id="PTHR10578">
    <property type="entry name" value="S -2-HYDROXY-ACID OXIDASE-RELATED"/>
    <property type="match status" value="1"/>
</dbReference>
<evidence type="ECO:0000256" key="6">
    <source>
        <dbReference type="ARBA" id="ARBA00029513"/>
    </source>
</evidence>
<dbReference type="CDD" id="cd02809">
    <property type="entry name" value="alpha_hydroxyacid_oxid_FMN"/>
    <property type="match status" value="1"/>
</dbReference>
<evidence type="ECO:0000259" key="10">
    <source>
        <dbReference type="PROSITE" id="PS51349"/>
    </source>
</evidence>
<feature type="active site" description="Proton acceptor" evidence="8">
    <location>
        <position position="231"/>
    </location>
</feature>
<proteinExistence type="inferred from homology"/>
<evidence type="ECO:0000313" key="11">
    <source>
        <dbReference type="EMBL" id="EHQ92222.1"/>
    </source>
</evidence>
<keyword evidence="12" id="KW-1185">Reference proteome</keyword>
<sequence length="332" mass="34611">MNIRTVRETAREKLKGFCRVCPECNGKACAGEVPGMGGMGTGASFKNNVEALAAYRINLRTLHSVKKPDTTLKLFGLELKTPILGAPITGNNFNMGGALNEEEWAEAVIQGCLTSGALGSTGDATDPAMYKAGVEVVAKAQGRGIPFMKPRQWEEVVNYLRQAEQAGVIAVGMDVDAAGLVTIPVSPKSKEELKEIIGNTSLPFIVKGVMTLDEAEIAVEAGAAAIVVSNHGGRVIDHTPGTAEVLPEIAAAVEGRIPVIVDGGIRTGLDVLKMLALGADAVMVGRPLIIAGYGGGAEGVALAIRRMTNELKQAMVLTGCSTLGDISMDVLF</sequence>
<dbReference type="eggNOG" id="COG1304">
    <property type="taxonomic scope" value="Bacteria"/>
</dbReference>
<dbReference type="HOGENOM" id="CLU_020639_6_0_9"/>
<dbReference type="AlphaFoldDB" id="H5Y0G6"/>
<evidence type="ECO:0000256" key="7">
    <source>
        <dbReference type="ARBA" id="ARBA00048754"/>
    </source>
</evidence>
<feature type="binding site" evidence="9">
    <location>
        <position position="231"/>
    </location>
    <ligand>
        <name>glyoxylate</name>
        <dbReference type="ChEBI" id="CHEBI:36655"/>
    </ligand>
</feature>
<evidence type="ECO:0000256" key="2">
    <source>
        <dbReference type="ARBA" id="ARBA00022630"/>
    </source>
</evidence>
<feature type="binding site" evidence="9">
    <location>
        <position position="234"/>
    </location>
    <ligand>
        <name>glyoxylate</name>
        <dbReference type="ChEBI" id="CHEBI:36655"/>
    </ligand>
</feature>
<dbReference type="GO" id="GO:0010181">
    <property type="term" value="F:FMN binding"/>
    <property type="evidence" value="ECO:0007669"/>
    <property type="project" value="InterPro"/>
</dbReference>
<feature type="binding site" evidence="9">
    <location>
        <begin position="262"/>
        <end position="266"/>
    </location>
    <ligand>
        <name>FMN</name>
        <dbReference type="ChEBI" id="CHEBI:58210"/>
    </ligand>
</feature>
<keyword evidence="2 9" id="KW-0285">Flavoprotein</keyword>
<accession>H5Y0G6</accession>
<organism evidence="11 12">
    <name type="scientific">Desulfosporosinus youngiae DSM 17734</name>
    <dbReference type="NCBI Taxonomy" id="768710"/>
    <lineage>
        <taxon>Bacteria</taxon>
        <taxon>Bacillati</taxon>
        <taxon>Bacillota</taxon>
        <taxon>Clostridia</taxon>
        <taxon>Eubacteriales</taxon>
        <taxon>Desulfitobacteriaceae</taxon>
        <taxon>Desulfosporosinus</taxon>
    </lineage>
</organism>
<dbReference type="RefSeq" id="WP_007787509.1">
    <property type="nucleotide sequence ID" value="NZ_CM001441.1"/>
</dbReference>
<evidence type="ECO:0000256" key="4">
    <source>
        <dbReference type="ARBA" id="ARBA00023002"/>
    </source>
</evidence>
<dbReference type="OrthoDB" id="9770452at2"/>
<evidence type="ECO:0000256" key="3">
    <source>
        <dbReference type="ARBA" id="ARBA00022643"/>
    </source>
</evidence>
<evidence type="ECO:0000256" key="8">
    <source>
        <dbReference type="PIRSR" id="PIRSR000138-1"/>
    </source>
</evidence>
<feature type="binding site" evidence="9">
    <location>
        <position position="229"/>
    </location>
    <ligand>
        <name>FMN</name>
        <dbReference type="ChEBI" id="CHEBI:58210"/>
    </ligand>
</feature>
<dbReference type="Pfam" id="PF01070">
    <property type="entry name" value="FMN_dh"/>
    <property type="match status" value="2"/>
</dbReference>
<gene>
    <name evidence="11" type="ORF">DesyoDRAFT_5294</name>
</gene>
<dbReference type="SUPFAM" id="SSF51395">
    <property type="entry name" value="FMN-linked oxidoreductases"/>
    <property type="match status" value="1"/>
</dbReference>
<keyword evidence="4" id="KW-0560">Oxidoreductase</keyword>
<reference evidence="11 12" key="1">
    <citation type="submission" date="2011-11" db="EMBL/GenBank/DDBJ databases">
        <title>The Noncontiguous Finished genome of Desulfosporosinus youngiae DSM 17734.</title>
        <authorList>
            <consortium name="US DOE Joint Genome Institute (JGI-PGF)"/>
            <person name="Lucas S."/>
            <person name="Han J."/>
            <person name="Lapidus A."/>
            <person name="Cheng J.-F."/>
            <person name="Goodwin L."/>
            <person name="Pitluck S."/>
            <person name="Peters L."/>
            <person name="Ovchinnikova G."/>
            <person name="Lu M."/>
            <person name="Land M.L."/>
            <person name="Hauser L."/>
            <person name="Pester M."/>
            <person name="Spring S."/>
            <person name="Ollivier B."/>
            <person name="Rattei T."/>
            <person name="Klenk H.-P."/>
            <person name="Wagner M."/>
            <person name="Loy A."/>
            <person name="Woyke T.J."/>
        </authorList>
    </citation>
    <scope>NUCLEOTIDE SEQUENCE [LARGE SCALE GENOMIC DNA]</scope>
    <source>
        <strain evidence="11 12">DSM 17734</strain>
    </source>
</reference>
<evidence type="ECO:0000313" key="12">
    <source>
        <dbReference type="Proteomes" id="UP000005104"/>
    </source>
</evidence>
<dbReference type="PIRSF" id="PIRSF000138">
    <property type="entry name" value="Al-hdrx_acd_dh"/>
    <property type="match status" value="1"/>
</dbReference>
<comment type="similarity">
    <text evidence="5">Belongs to the FMN-dependent alpha-hydroxy acid dehydrogenase family.</text>
</comment>